<evidence type="ECO:0000313" key="11">
    <source>
        <dbReference type="Proteomes" id="UP000649604"/>
    </source>
</evidence>
<organism evidence="10 11">
    <name type="scientific">candidate division KSB3 bacterium</name>
    <dbReference type="NCBI Taxonomy" id="2044937"/>
    <lineage>
        <taxon>Bacteria</taxon>
        <taxon>candidate division KSB3</taxon>
    </lineage>
</organism>
<feature type="transmembrane region" description="Helical" evidence="8">
    <location>
        <begin position="117"/>
        <end position="134"/>
    </location>
</feature>
<dbReference type="GO" id="GO:0005886">
    <property type="term" value="C:plasma membrane"/>
    <property type="evidence" value="ECO:0007669"/>
    <property type="project" value="UniProtKB-SubCell"/>
</dbReference>
<feature type="transmembrane region" description="Helical" evidence="8">
    <location>
        <begin position="230"/>
        <end position="252"/>
    </location>
</feature>
<evidence type="ECO:0000256" key="8">
    <source>
        <dbReference type="SAM" id="Phobius"/>
    </source>
</evidence>
<protein>
    <recommendedName>
        <fullName evidence="9">Glycosyltransferase RgtA/B/C/D-like domain-containing protein</fullName>
    </recommendedName>
</protein>
<dbReference type="AlphaFoldDB" id="A0A9D5Q5Y5"/>
<dbReference type="PANTHER" id="PTHR33908:SF11">
    <property type="entry name" value="MEMBRANE PROTEIN"/>
    <property type="match status" value="1"/>
</dbReference>
<comment type="subcellular location">
    <subcellularLocation>
        <location evidence="1">Cell membrane</location>
        <topology evidence="1">Multi-pass membrane protein</topology>
    </subcellularLocation>
</comment>
<dbReference type="Proteomes" id="UP000649604">
    <property type="component" value="Unassembled WGS sequence"/>
</dbReference>
<dbReference type="PANTHER" id="PTHR33908">
    <property type="entry name" value="MANNOSYLTRANSFERASE YKCB-RELATED"/>
    <property type="match status" value="1"/>
</dbReference>
<evidence type="ECO:0000256" key="6">
    <source>
        <dbReference type="ARBA" id="ARBA00022989"/>
    </source>
</evidence>
<evidence type="ECO:0000256" key="1">
    <source>
        <dbReference type="ARBA" id="ARBA00004651"/>
    </source>
</evidence>
<accession>A0A9D5Q5Y5</accession>
<dbReference type="GO" id="GO:0016763">
    <property type="term" value="F:pentosyltransferase activity"/>
    <property type="evidence" value="ECO:0007669"/>
    <property type="project" value="TreeGrafter"/>
</dbReference>
<feature type="transmembrane region" description="Helical" evidence="8">
    <location>
        <begin position="29"/>
        <end position="52"/>
    </location>
</feature>
<gene>
    <name evidence="10" type="ORF">GF339_11110</name>
</gene>
<dbReference type="EMBL" id="WJJP01000360">
    <property type="protein sequence ID" value="MBD3325125.1"/>
    <property type="molecule type" value="Genomic_DNA"/>
</dbReference>
<keyword evidence="4" id="KW-0808">Transferase</keyword>
<feature type="transmembrane region" description="Helical" evidence="8">
    <location>
        <begin position="167"/>
        <end position="184"/>
    </location>
</feature>
<keyword evidence="7 8" id="KW-0472">Membrane</keyword>
<evidence type="ECO:0000259" key="9">
    <source>
        <dbReference type="Pfam" id="PF13231"/>
    </source>
</evidence>
<keyword evidence="6 8" id="KW-1133">Transmembrane helix</keyword>
<sequence>MKGDLMKMLETFRSFIITFQKHIERRYHLSVFCVLVLALALRIGVTATFVGLNSPPDLEAQPDQLYYENIAYNLARGNGYKVSSDNPQPTAIVVPGTSLTLLPIYWSFGRSFALGRLWWYCLSVLACLGVALTVQQVWNKPAAFVAAGIMAFYPNHFYYAMHFGTETPYTFYMAAALACTIAALRKRSTGFHIVAGMFWGAAALTRAQIVLMMPLAFCCVLLAWRSERRWMFFRAWIVQTSFLLLMLSPWLLRNAIVIGEPVLSTFSGHTFLLSHNDLIFNDPAYRKYRGSWLRDVDKLKELYPLEGETY</sequence>
<evidence type="ECO:0000256" key="2">
    <source>
        <dbReference type="ARBA" id="ARBA00022475"/>
    </source>
</evidence>
<evidence type="ECO:0000313" key="10">
    <source>
        <dbReference type="EMBL" id="MBD3325125.1"/>
    </source>
</evidence>
<feature type="transmembrane region" description="Helical" evidence="8">
    <location>
        <begin position="196"/>
        <end position="224"/>
    </location>
</feature>
<evidence type="ECO:0000256" key="3">
    <source>
        <dbReference type="ARBA" id="ARBA00022676"/>
    </source>
</evidence>
<reference evidence="10" key="1">
    <citation type="submission" date="2019-11" db="EMBL/GenBank/DDBJ databases">
        <title>Microbial mats filling the niche in hypersaline microbial mats.</title>
        <authorList>
            <person name="Wong H.L."/>
            <person name="Macleod F.I."/>
            <person name="White R.A. III"/>
            <person name="Burns B.P."/>
        </authorList>
    </citation>
    <scope>NUCLEOTIDE SEQUENCE</scope>
    <source>
        <strain evidence="10">Rbin_158</strain>
    </source>
</reference>
<keyword evidence="5 8" id="KW-0812">Transmembrane</keyword>
<name>A0A9D5Q5Y5_9BACT</name>
<feature type="domain" description="Glycosyltransferase RgtA/B/C/D-like" evidence="9">
    <location>
        <begin position="113"/>
        <end position="251"/>
    </location>
</feature>
<feature type="transmembrane region" description="Helical" evidence="8">
    <location>
        <begin position="141"/>
        <end position="161"/>
    </location>
</feature>
<dbReference type="InterPro" id="IPR038731">
    <property type="entry name" value="RgtA/B/C-like"/>
</dbReference>
<keyword evidence="3" id="KW-0328">Glycosyltransferase</keyword>
<evidence type="ECO:0000256" key="5">
    <source>
        <dbReference type="ARBA" id="ARBA00022692"/>
    </source>
</evidence>
<dbReference type="InterPro" id="IPR050297">
    <property type="entry name" value="LipidA_mod_glycosyltrf_83"/>
</dbReference>
<proteinExistence type="predicted"/>
<dbReference type="Pfam" id="PF13231">
    <property type="entry name" value="PMT_2"/>
    <property type="match status" value="1"/>
</dbReference>
<evidence type="ECO:0000256" key="4">
    <source>
        <dbReference type="ARBA" id="ARBA00022679"/>
    </source>
</evidence>
<dbReference type="GO" id="GO:0009103">
    <property type="term" value="P:lipopolysaccharide biosynthetic process"/>
    <property type="evidence" value="ECO:0007669"/>
    <property type="project" value="UniProtKB-ARBA"/>
</dbReference>
<keyword evidence="2" id="KW-1003">Cell membrane</keyword>
<comment type="caution">
    <text evidence="10">The sequence shown here is derived from an EMBL/GenBank/DDBJ whole genome shotgun (WGS) entry which is preliminary data.</text>
</comment>
<evidence type="ECO:0000256" key="7">
    <source>
        <dbReference type="ARBA" id="ARBA00023136"/>
    </source>
</evidence>